<organism evidence="1 2">
    <name type="scientific">Dendrolimus kikuchii</name>
    <dbReference type="NCBI Taxonomy" id="765133"/>
    <lineage>
        <taxon>Eukaryota</taxon>
        <taxon>Metazoa</taxon>
        <taxon>Ecdysozoa</taxon>
        <taxon>Arthropoda</taxon>
        <taxon>Hexapoda</taxon>
        <taxon>Insecta</taxon>
        <taxon>Pterygota</taxon>
        <taxon>Neoptera</taxon>
        <taxon>Endopterygota</taxon>
        <taxon>Lepidoptera</taxon>
        <taxon>Glossata</taxon>
        <taxon>Ditrysia</taxon>
        <taxon>Bombycoidea</taxon>
        <taxon>Lasiocampidae</taxon>
        <taxon>Dendrolimus</taxon>
    </lineage>
</organism>
<proteinExistence type="predicted"/>
<evidence type="ECO:0000313" key="1">
    <source>
        <dbReference type="EMBL" id="KAJ0171478.1"/>
    </source>
</evidence>
<evidence type="ECO:0000313" key="2">
    <source>
        <dbReference type="Proteomes" id="UP000824533"/>
    </source>
</evidence>
<keyword evidence="2" id="KW-1185">Reference proteome</keyword>
<protein>
    <submittedName>
        <fullName evidence="1">Uncharacterized protein</fullName>
    </submittedName>
</protein>
<sequence>MIIVKKCITTRMLEETRRINLEFDESLPKNPVPGLFEPRFENVGQLRFKKVNKPLQAPNKLSRVNAKNYDGILKLDDNRRNIVSNIFGIFRSFISNVITTKPTNSKTPIRFKKVGNKRNAKTKDIRTTYADNNLMEGGIEDDLGENTKELFSSLALIFG</sequence>
<dbReference type="EMBL" id="CM034410">
    <property type="protein sequence ID" value="KAJ0171478.1"/>
    <property type="molecule type" value="Genomic_DNA"/>
</dbReference>
<comment type="caution">
    <text evidence="1">The sequence shown here is derived from an EMBL/GenBank/DDBJ whole genome shotgun (WGS) entry which is preliminary data.</text>
</comment>
<reference evidence="1 2" key="1">
    <citation type="journal article" date="2021" name="Front. Genet.">
        <title>Chromosome-Level Genome Assembly Reveals Significant Gene Expansion in the Toll and IMD Signaling Pathways of Dendrolimus kikuchii.</title>
        <authorList>
            <person name="Zhou J."/>
            <person name="Wu P."/>
            <person name="Xiong Z."/>
            <person name="Liu N."/>
            <person name="Zhao N."/>
            <person name="Ji M."/>
            <person name="Qiu Y."/>
            <person name="Yang B."/>
        </authorList>
    </citation>
    <scope>NUCLEOTIDE SEQUENCE [LARGE SCALE GENOMIC DNA]</scope>
    <source>
        <strain evidence="1">Ann1</strain>
    </source>
</reference>
<gene>
    <name evidence="1" type="ORF">K1T71_013028</name>
</gene>
<dbReference type="Proteomes" id="UP000824533">
    <property type="component" value="Linkage Group LG24"/>
</dbReference>
<name>A0ACC1CIW4_9NEOP</name>
<accession>A0ACC1CIW4</accession>